<proteinExistence type="predicted"/>
<dbReference type="KEGG" id="rsin:B6N60_04906"/>
<dbReference type="Proteomes" id="UP000683511">
    <property type="component" value="Chromosome"/>
</dbReference>
<accession>A0A975Y7B9</accession>
<evidence type="ECO:0000313" key="2">
    <source>
        <dbReference type="Proteomes" id="UP000683511"/>
    </source>
</evidence>
<sequence length="39" mass="4362">MPLTEKVSTACAIPVDNTNNERAAELRETIFLIVLDIFI</sequence>
<keyword evidence="2" id="KW-1185">Reference proteome</keyword>
<name>A0A975Y7B9_9NOST</name>
<dbReference type="EMBL" id="CP021056">
    <property type="protein sequence ID" value="QXE26175.1"/>
    <property type="molecule type" value="Genomic_DNA"/>
</dbReference>
<reference evidence="1" key="1">
    <citation type="submission" date="2017-04" db="EMBL/GenBank/DDBJ databases">
        <title>Genome deletions in a multicellular cyanobacterial endosymbiont for morphological adaptation in marine diatoms.</title>
        <authorList>
            <person name="Wang Y."/>
            <person name="Gao H."/>
            <person name="Li R."/>
            <person name="Xu X."/>
        </authorList>
    </citation>
    <scope>NUCLEOTIDE SEQUENCE</scope>
    <source>
        <strain evidence="1">FACHB 800</strain>
    </source>
</reference>
<gene>
    <name evidence="1" type="ORF">B6N60_04906</name>
</gene>
<evidence type="ECO:0000313" key="1">
    <source>
        <dbReference type="EMBL" id="QXE26175.1"/>
    </source>
</evidence>
<protein>
    <submittedName>
        <fullName evidence="1">Uncharacterized protein</fullName>
    </submittedName>
</protein>
<organism evidence="1 2">
    <name type="scientific">Richelia sinica FACHB-800</name>
    <dbReference type="NCBI Taxonomy" id="1357546"/>
    <lineage>
        <taxon>Bacteria</taxon>
        <taxon>Bacillati</taxon>
        <taxon>Cyanobacteriota</taxon>
        <taxon>Cyanophyceae</taxon>
        <taxon>Nostocales</taxon>
        <taxon>Nostocaceae</taxon>
        <taxon>Richelia</taxon>
    </lineage>
</organism>
<dbReference type="AlphaFoldDB" id="A0A975Y7B9"/>